<gene>
    <name evidence="2" type="ORF">N478_12475</name>
</gene>
<dbReference type="Proteomes" id="UP000076661">
    <property type="component" value="Unassembled WGS sequence"/>
</dbReference>
<evidence type="ECO:0000313" key="3">
    <source>
        <dbReference type="Proteomes" id="UP000076661"/>
    </source>
</evidence>
<accession>A0A167P4R3</accession>
<sequence length="325" mass="37269">MLTSQRAHGKRRKRIPKSLENQVLYKCGFRCCVCRTNESSVQIHHIDQDPSNNIEDNLVAVCSNCHDKAHTTHQLSRNLTPSRLFEFKINWENEIAERSSKSMLPENQGNLSNAMWTFVNHQRLPDLMSGYGLKFEPQLLHELIEDNLIDVQGNLKFEHDVNPTKAVYTIYDHYRWDNARRIHSLFLKAVDKLIMTVRPIELGAIWTKTQIKNLISPGSICFCFRGFMFQRGCSIEGVENRHAYARAKNIELRMLVNSFHIYGTSAYVGHFVGNSRVAALVMVKDIFREGNKLVISATPIALGSGFSIYDYSSPYPLKYGWAIGR</sequence>
<dbReference type="PATRIC" id="fig|1365257.3.peg.901"/>
<reference evidence="2 3" key="1">
    <citation type="submission" date="2013-07" db="EMBL/GenBank/DDBJ databases">
        <title>Comparative Genomic and Metabolomic Analysis of Twelve Strains of Pseudoalteromonas luteoviolacea.</title>
        <authorList>
            <person name="Vynne N.G."/>
            <person name="Mansson M."/>
            <person name="Gram L."/>
        </authorList>
    </citation>
    <scope>NUCLEOTIDE SEQUENCE [LARGE SCALE GENOMIC DNA]</scope>
    <source>
        <strain evidence="2 3">S4060-1</strain>
    </source>
</reference>
<dbReference type="SMART" id="SM00507">
    <property type="entry name" value="HNHc"/>
    <property type="match status" value="1"/>
</dbReference>
<dbReference type="InterPro" id="IPR003615">
    <property type="entry name" value="HNH_nuc"/>
</dbReference>
<feature type="domain" description="HNH nuclease" evidence="1">
    <location>
        <begin position="18"/>
        <end position="67"/>
    </location>
</feature>
<dbReference type="CDD" id="cd00085">
    <property type="entry name" value="HNHc"/>
    <property type="match status" value="1"/>
</dbReference>
<evidence type="ECO:0000259" key="1">
    <source>
        <dbReference type="SMART" id="SM00507"/>
    </source>
</evidence>
<name>A0A167P4R3_9GAMM</name>
<proteinExistence type="predicted"/>
<protein>
    <recommendedName>
        <fullName evidence="1">HNH nuclease domain-containing protein</fullName>
    </recommendedName>
</protein>
<dbReference type="EMBL" id="AUXX01000005">
    <property type="protein sequence ID" value="KZN69442.1"/>
    <property type="molecule type" value="Genomic_DNA"/>
</dbReference>
<dbReference type="AlphaFoldDB" id="A0A167P4R3"/>
<evidence type="ECO:0000313" key="2">
    <source>
        <dbReference type="EMBL" id="KZN69442.1"/>
    </source>
</evidence>
<organism evidence="2 3">
    <name type="scientific">Pseudoalteromonas luteoviolacea S4060-1</name>
    <dbReference type="NCBI Taxonomy" id="1365257"/>
    <lineage>
        <taxon>Bacteria</taxon>
        <taxon>Pseudomonadati</taxon>
        <taxon>Pseudomonadota</taxon>
        <taxon>Gammaproteobacteria</taxon>
        <taxon>Alteromonadales</taxon>
        <taxon>Pseudoalteromonadaceae</taxon>
        <taxon>Pseudoalteromonas</taxon>
    </lineage>
</organism>
<comment type="caution">
    <text evidence="2">The sequence shown here is derived from an EMBL/GenBank/DDBJ whole genome shotgun (WGS) entry which is preliminary data.</text>
</comment>